<proteinExistence type="predicted"/>
<organism evidence="2 3">
    <name type="scientific">Ameca splendens</name>
    <dbReference type="NCBI Taxonomy" id="208324"/>
    <lineage>
        <taxon>Eukaryota</taxon>
        <taxon>Metazoa</taxon>
        <taxon>Chordata</taxon>
        <taxon>Craniata</taxon>
        <taxon>Vertebrata</taxon>
        <taxon>Euteleostomi</taxon>
        <taxon>Actinopterygii</taxon>
        <taxon>Neopterygii</taxon>
        <taxon>Teleostei</taxon>
        <taxon>Neoteleostei</taxon>
        <taxon>Acanthomorphata</taxon>
        <taxon>Ovalentaria</taxon>
        <taxon>Atherinomorphae</taxon>
        <taxon>Cyprinodontiformes</taxon>
        <taxon>Goodeidae</taxon>
        <taxon>Ameca</taxon>
    </lineage>
</organism>
<feature type="region of interest" description="Disordered" evidence="1">
    <location>
        <begin position="1"/>
        <end position="97"/>
    </location>
</feature>
<evidence type="ECO:0000313" key="2">
    <source>
        <dbReference type="EMBL" id="MEQ2286050.1"/>
    </source>
</evidence>
<feature type="compositionally biased region" description="Polar residues" evidence="1">
    <location>
        <begin position="15"/>
        <end position="25"/>
    </location>
</feature>
<feature type="compositionally biased region" description="Polar residues" evidence="1">
    <location>
        <begin position="57"/>
        <end position="81"/>
    </location>
</feature>
<sequence>MGPQRWKTLAALQWRTRTPRPSMSGNVMELAEGGARGWEGKDWGPNRSPPPNHPDPQTSIPSPVTQSAARSSHRPPTNGSQPEAPKRPRMWPHSKKNGCNCLVYCLCSVSKY</sequence>
<accession>A0ABV0XX49</accession>
<name>A0ABV0XX49_9TELE</name>
<evidence type="ECO:0000256" key="1">
    <source>
        <dbReference type="SAM" id="MobiDB-lite"/>
    </source>
</evidence>
<dbReference type="Proteomes" id="UP001469553">
    <property type="component" value="Unassembled WGS sequence"/>
</dbReference>
<gene>
    <name evidence="2" type="ORF">AMECASPLE_038235</name>
</gene>
<feature type="compositionally biased region" description="Basic residues" evidence="1">
    <location>
        <begin position="87"/>
        <end position="96"/>
    </location>
</feature>
<dbReference type="EMBL" id="JAHRIP010016327">
    <property type="protein sequence ID" value="MEQ2286050.1"/>
    <property type="molecule type" value="Genomic_DNA"/>
</dbReference>
<evidence type="ECO:0000313" key="3">
    <source>
        <dbReference type="Proteomes" id="UP001469553"/>
    </source>
</evidence>
<comment type="caution">
    <text evidence="2">The sequence shown here is derived from an EMBL/GenBank/DDBJ whole genome shotgun (WGS) entry which is preliminary data.</text>
</comment>
<protein>
    <submittedName>
        <fullName evidence="2">Uncharacterized protein</fullName>
    </submittedName>
</protein>
<reference evidence="2 3" key="1">
    <citation type="submission" date="2021-06" db="EMBL/GenBank/DDBJ databases">
        <authorList>
            <person name="Palmer J.M."/>
        </authorList>
    </citation>
    <scope>NUCLEOTIDE SEQUENCE [LARGE SCALE GENOMIC DNA]</scope>
    <source>
        <strain evidence="2 3">AS_MEX2019</strain>
        <tissue evidence="2">Muscle</tissue>
    </source>
</reference>
<keyword evidence="3" id="KW-1185">Reference proteome</keyword>